<dbReference type="Proteomes" id="UP001065613">
    <property type="component" value="Chromosome"/>
</dbReference>
<proteinExistence type="predicted"/>
<sequence>MKKTEAIAFAQKLGWTKADAQRAYEELKVDFADLQSTLDYYKYQYGVDDVTERDIAVLSLVLADFAGEVLLDRQRKQAAQQAVATKRKDKIKEIELNHVKEIADVKKSVKDQESKLMEFIVKLCNIAKNLGFKPDPWLEALIEAYEETKNGFDYSQTAM</sequence>
<dbReference type="AlphaFoldDB" id="A0A977KX20"/>
<evidence type="ECO:0000313" key="1">
    <source>
        <dbReference type="EMBL" id="UXE61499.1"/>
    </source>
</evidence>
<gene>
    <name evidence="1" type="ORF">KA717_00305</name>
</gene>
<dbReference type="KEGG" id="wna:KA717_00305"/>
<dbReference type="EMBL" id="CP073041">
    <property type="protein sequence ID" value="UXE61499.1"/>
    <property type="molecule type" value="Genomic_DNA"/>
</dbReference>
<organism evidence="1">
    <name type="scientific">Woronichinia naegeliana WA131</name>
    <dbReference type="NCBI Taxonomy" id="2824559"/>
    <lineage>
        <taxon>Bacteria</taxon>
        <taxon>Bacillati</taxon>
        <taxon>Cyanobacteriota</taxon>
        <taxon>Cyanophyceae</taxon>
        <taxon>Synechococcales</taxon>
        <taxon>Coelosphaeriaceae</taxon>
        <taxon>Woronichinia</taxon>
    </lineage>
</organism>
<name>A0A977KX20_9CYAN</name>
<reference evidence="1" key="1">
    <citation type="submission" date="2021-04" db="EMBL/GenBank/DDBJ databases">
        <title>Genome sequence of Woronichinia naegeliana from Washington state freshwater lake bloom.</title>
        <authorList>
            <person name="Dreher T.W."/>
        </authorList>
    </citation>
    <scope>NUCLEOTIDE SEQUENCE</scope>
    <source>
        <strain evidence="1">WA131</strain>
    </source>
</reference>
<accession>A0A977KX20</accession>
<protein>
    <submittedName>
        <fullName evidence="1">Uncharacterized protein</fullName>
    </submittedName>
</protein>